<dbReference type="STRING" id="6210.W6UT05"/>
<sequence>MAGSLLSSSSEIIVRALSLESEGKLTQTFVCCEEGIGLLLKCLKCESGNGRKVYLRTEIVEKNHGLHFTRRRNKGKHPAKAKRSPLESLSIYVACKYHEHIDIAADETGYGYCKLFSRFLDDGKIEKFSHFCEVLVGSASPVRRIILQTGVDCAVSFALRHIAHLKVFRPGANWLFIHFFTSVFPGRASTFWHDRRAMPKTSQLLNYVSKKPKEQLKKFETRKQDLQLRKVDFTWNFSSLLHDRQIRFNNGWVVKIGRGLDYIKNAPCKFVGLGVHDFDFRPCLQTTIDIFYEAEPPI</sequence>
<dbReference type="KEGG" id="egl:EGR_01449"/>
<name>W6UT05_ECHGR</name>
<organism evidence="2 3">
    <name type="scientific">Echinococcus granulosus</name>
    <name type="common">Hydatid tapeworm</name>
    <dbReference type="NCBI Taxonomy" id="6210"/>
    <lineage>
        <taxon>Eukaryota</taxon>
        <taxon>Metazoa</taxon>
        <taxon>Spiralia</taxon>
        <taxon>Lophotrochozoa</taxon>
        <taxon>Platyhelminthes</taxon>
        <taxon>Cestoda</taxon>
        <taxon>Eucestoda</taxon>
        <taxon>Cyclophyllidea</taxon>
        <taxon>Taeniidae</taxon>
        <taxon>Echinococcus</taxon>
        <taxon>Echinococcus granulosus group</taxon>
    </lineage>
</organism>
<keyword evidence="3" id="KW-1185">Reference proteome</keyword>
<protein>
    <submittedName>
        <fullName evidence="2">MIT domain-containing protein</fullName>
    </submittedName>
</protein>
<dbReference type="Gene3D" id="3.30.870.30">
    <property type="entry name" value="MITD, C-terminal phospholipase D-like domain"/>
    <property type="match status" value="1"/>
</dbReference>
<dbReference type="Pfam" id="PF16565">
    <property type="entry name" value="MIT_C"/>
    <property type="match status" value="1"/>
</dbReference>
<dbReference type="AlphaFoldDB" id="W6UT05"/>
<gene>
    <name evidence="2" type="ORF">EGR_01449</name>
</gene>
<evidence type="ECO:0000259" key="1">
    <source>
        <dbReference type="Pfam" id="PF16565"/>
    </source>
</evidence>
<dbReference type="InterPro" id="IPR038113">
    <property type="entry name" value="MITD1_C_sf"/>
</dbReference>
<evidence type="ECO:0000313" key="3">
    <source>
        <dbReference type="Proteomes" id="UP000019149"/>
    </source>
</evidence>
<dbReference type="Gene3D" id="1.20.58.80">
    <property type="entry name" value="Phosphotransferase system, lactose/cellobiose-type IIA subunit"/>
    <property type="match status" value="1"/>
</dbReference>
<accession>W6UT05</accession>
<dbReference type="EMBL" id="APAU02000005">
    <property type="protein sequence ID" value="EUB63826.1"/>
    <property type="molecule type" value="Genomic_DNA"/>
</dbReference>
<dbReference type="InterPro" id="IPR036181">
    <property type="entry name" value="MIT_dom_sf"/>
</dbReference>
<evidence type="ECO:0000313" key="2">
    <source>
        <dbReference type="EMBL" id="EUB63826.1"/>
    </source>
</evidence>
<dbReference type="CTD" id="36337164"/>
<dbReference type="GeneID" id="36337164"/>
<feature type="domain" description="MITD1 C-terminal phospholipase D-like" evidence="1">
    <location>
        <begin position="209"/>
        <end position="291"/>
    </location>
</feature>
<dbReference type="Proteomes" id="UP000019149">
    <property type="component" value="Unassembled WGS sequence"/>
</dbReference>
<dbReference type="OMA" id="CKYHEHI"/>
<dbReference type="InterPro" id="IPR032341">
    <property type="entry name" value="MITD1_C"/>
</dbReference>
<dbReference type="RefSeq" id="XP_024355022.1">
    <property type="nucleotide sequence ID" value="XM_024490698.1"/>
</dbReference>
<dbReference type="OrthoDB" id="19553at2759"/>
<comment type="caution">
    <text evidence="2">The sequence shown here is derived from an EMBL/GenBank/DDBJ whole genome shotgun (WGS) entry which is preliminary data.</text>
</comment>
<proteinExistence type="predicted"/>
<reference evidence="2 3" key="1">
    <citation type="journal article" date="2013" name="Nat. Genet.">
        <title>The genome of the hydatid tapeworm Echinococcus granulosus.</title>
        <authorList>
            <person name="Zheng H."/>
            <person name="Zhang W."/>
            <person name="Zhang L."/>
            <person name="Zhang Z."/>
            <person name="Li J."/>
            <person name="Lu G."/>
            <person name="Zhu Y."/>
            <person name="Wang Y."/>
            <person name="Huang Y."/>
            <person name="Liu J."/>
            <person name="Kang H."/>
            <person name="Chen J."/>
            <person name="Wang L."/>
            <person name="Chen A."/>
            <person name="Yu S."/>
            <person name="Gao Z."/>
            <person name="Jin L."/>
            <person name="Gu W."/>
            <person name="Wang Z."/>
            <person name="Zhao L."/>
            <person name="Shi B."/>
            <person name="Wen H."/>
            <person name="Lin R."/>
            <person name="Jones M.K."/>
            <person name="Brejova B."/>
            <person name="Vinar T."/>
            <person name="Zhao G."/>
            <person name="McManus D.P."/>
            <person name="Chen Z."/>
            <person name="Zhou Y."/>
            <person name="Wang S."/>
        </authorList>
    </citation>
    <scope>NUCLEOTIDE SEQUENCE [LARGE SCALE GENOMIC DNA]</scope>
</reference>
<dbReference type="SUPFAM" id="SSF116846">
    <property type="entry name" value="MIT domain"/>
    <property type="match status" value="1"/>
</dbReference>